<evidence type="ECO:0000313" key="5">
    <source>
        <dbReference type="EMBL" id="WFD28954.1"/>
    </source>
</evidence>
<sequence length="439" mass="49112">MIGEDPYTLGLFDTAGQEDYDRLRPLSYPQTDVFLVCFSVTSPASYENVREKWFPEVHHHCPGVPALIVGTQVDLRDDPAVIEKLARQKLRPITTEMGERLARELGAVKYVECSALTQKGLKNVFDEVCLLYANNTGHCGCSGAARGPEKVEMRDPLEPAECFVEGSDARIQLPHVPSHDRRWACRDAPQAPRSADEPRSARGEPGRRSALAGMPALSARQQGRLVAYLDGELLRIMRGYQKSELSEGITGYSASESEACSQDVQLMYVLYWMDVLDQLWVARLEQHTTQLAQVQQRARAQFPTPDEADRVTTVLQTSFSVSTSDVWHAEPRDTDVPPYGVTDRVRLRDEMLNAREQLFAWMRSQKGTSPPPTTVDLWPSVSTTAHSTEQDADEANLEAEEEAEAESWAEQHLPGTDATPQTSDEHYAQLFNKHVRGND</sequence>
<dbReference type="AlphaFoldDB" id="A0AAF0EN52"/>
<dbReference type="GO" id="GO:0003924">
    <property type="term" value="F:GTPase activity"/>
    <property type="evidence" value="ECO:0007669"/>
    <property type="project" value="InterPro"/>
</dbReference>
<dbReference type="FunFam" id="3.40.50.300:FF:003285">
    <property type="entry name" value="Uncharacterized protein"/>
    <property type="match status" value="1"/>
</dbReference>
<dbReference type="Gene3D" id="3.40.50.300">
    <property type="entry name" value="P-loop containing nucleotide triphosphate hydrolases"/>
    <property type="match status" value="1"/>
</dbReference>
<evidence type="ECO:0000256" key="1">
    <source>
        <dbReference type="ARBA" id="ARBA00022481"/>
    </source>
</evidence>
<dbReference type="InterPro" id="IPR005225">
    <property type="entry name" value="Small_GTP-bd"/>
</dbReference>
<dbReference type="SMART" id="SM00174">
    <property type="entry name" value="RHO"/>
    <property type="match status" value="1"/>
</dbReference>
<evidence type="ECO:0000256" key="4">
    <source>
        <dbReference type="SAM" id="MobiDB-lite"/>
    </source>
</evidence>
<dbReference type="PROSITE" id="PS51421">
    <property type="entry name" value="RAS"/>
    <property type="match status" value="1"/>
</dbReference>
<feature type="region of interest" description="Disordered" evidence="4">
    <location>
        <begin position="384"/>
        <end position="424"/>
    </location>
</feature>
<dbReference type="InterPro" id="IPR027417">
    <property type="entry name" value="P-loop_NTPase"/>
</dbReference>
<keyword evidence="6" id="KW-1185">Reference proteome</keyword>
<dbReference type="Pfam" id="PF00071">
    <property type="entry name" value="Ras"/>
    <property type="match status" value="1"/>
</dbReference>
<keyword evidence="1" id="KW-0488">Methylation</keyword>
<dbReference type="SMART" id="SM00173">
    <property type="entry name" value="RAS"/>
    <property type="match status" value="1"/>
</dbReference>
<evidence type="ECO:0000256" key="3">
    <source>
        <dbReference type="ARBA" id="ARBA00023134"/>
    </source>
</evidence>
<evidence type="ECO:0000256" key="2">
    <source>
        <dbReference type="ARBA" id="ARBA00022741"/>
    </source>
</evidence>
<dbReference type="InterPro" id="IPR003578">
    <property type="entry name" value="Small_GTPase_Rho"/>
</dbReference>
<gene>
    <name evidence="5" type="primary">cdc42</name>
    <name evidence="5" type="ORF">MNAN1_003970</name>
</gene>
<reference evidence="5" key="1">
    <citation type="submission" date="2023-03" db="EMBL/GenBank/DDBJ databases">
        <title>Mating type loci evolution in Malassezia.</title>
        <authorList>
            <person name="Coelho M.A."/>
        </authorList>
    </citation>
    <scope>NUCLEOTIDE SEQUENCE</scope>
    <source>
        <strain evidence="5">CBS 9557</strain>
    </source>
</reference>
<dbReference type="GO" id="GO:0007264">
    <property type="term" value="P:small GTPase-mediated signal transduction"/>
    <property type="evidence" value="ECO:0007669"/>
    <property type="project" value="InterPro"/>
</dbReference>
<feature type="region of interest" description="Disordered" evidence="4">
    <location>
        <begin position="187"/>
        <end position="209"/>
    </location>
</feature>
<dbReference type="PROSITE" id="PS51420">
    <property type="entry name" value="RHO"/>
    <property type="match status" value="1"/>
</dbReference>
<keyword evidence="3" id="KW-0342">GTP-binding</keyword>
<dbReference type="GO" id="GO:0005525">
    <property type="term" value="F:GTP binding"/>
    <property type="evidence" value="ECO:0007669"/>
    <property type="project" value="UniProtKB-KW"/>
</dbReference>
<dbReference type="PROSITE" id="PS51419">
    <property type="entry name" value="RAB"/>
    <property type="match status" value="1"/>
</dbReference>
<dbReference type="Proteomes" id="UP001213623">
    <property type="component" value="Chromosome 8"/>
</dbReference>
<dbReference type="EMBL" id="CP119899">
    <property type="protein sequence ID" value="WFD28954.1"/>
    <property type="molecule type" value="Genomic_DNA"/>
</dbReference>
<dbReference type="NCBIfam" id="TIGR00231">
    <property type="entry name" value="small_GTP"/>
    <property type="match status" value="1"/>
</dbReference>
<evidence type="ECO:0000313" key="6">
    <source>
        <dbReference type="Proteomes" id="UP001213623"/>
    </source>
</evidence>
<accession>A0AAF0EN52</accession>
<feature type="compositionally biased region" description="Basic and acidic residues" evidence="4">
    <location>
        <begin position="194"/>
        <end position="207"/>
    </location>
</feature>
<dbReference type="PANTHER" id="PTHR24072">
    <property type="entry name" value="RHO FAMILY GTPASE"/>
    <property type="match status" value="1"/>
</dbReference>
<proteinExistence type="predicted"/>
<organism evidence="5 6">
    <name type="scientific">Malassezia nana</name>
    <dbReference type="NCBI Taxonomy" id="180528"/>
    <lineage>
        <taxon>Eukaryota</taxon>
        <taxon>Fungi</taxon>
        <taxon>Dikarya</taxon>
        <taxon>Basidiomycota</taxon>
        <taxon>Ustilaginomycotina</taxon>
        <taxon>Malasseziomycetes</taxon>
        <taxon>Malasseziales</taxon>
        <taxon>Malasseziaceae</taxon>
        <taxon>Malassezia</taxon>
    </lineage>
</organism>
<dbReference type="SMART" id="SM00175">
    <property type="entry name" value="RAB"/>
    <property type="match status" value="1"/>
</dbReference>
<protein>
    <submittedName>
        <fullName evidence="5">GTPase Cdc42</fullName>
    </submittedName>
</protein>
<name>A0AAF0EN52_9BASI</name>
<feature type="compositionally biased region" description="Acidic residues" evidence="4">
    <location>
        <begin position="390"/>
        <end position="407"/>
    </location>
</feature>
<dbReference type="InterPro" id="IPR001806">
    <property type="entry name" value="Small_GTPase"/>
</dbReference>
<keyword evidence="2" id="KW-0547">Nucleotide-binding</keyword>
<dbReference type="SUPFAM" id="SSF52540">
    <property type="entry name" value="P-loop containing nucleoside triphosphate hydrolases"/>
    <property type="match status" value="1"/>
</dbReference>